<accession>A0A543KF50</accession>
<keyword evidence="2" id="KW-1133">Transmembrane helix</keyword>
<feature type="region of interest" description="Disordered" evidence="1">
    <location>
        <begin position="1"/>
        <end position="21"/>
    </location>
</feature>
<proteinExistence type="predicted"/>
<feature type="transmembrane region" description="Helical" evidence="2">
    <location>
        <begin position="25"/>
        <end position="45"/>
    </location>
</feature>
<evidence type="ECO:0000313" key="3">
    <source>
        <dbReference type="EMBL" id="TQM93657.1"/>
    </source>
</evidence>
<keyword evidence="2" id="KW-0812">Transmembrane</keyword>
<comment type="caution">
    <text evidence="3">The sequence shown here is derived from an EMBL/GenBank/DDBJ whole genome shotgun (WGS) entry which is preliminary data.</text>
</comment>
<dbReference type="OrthoDB" id="7833467at2"/>
<dbReference type="EMBL" id="VFPT01000001">
    <property type="protein sequence ID" value="TQM93657.1"/>
    <property type="molecule type" value="Genomic_DNA"/>
</dbReference>
<evidence type="ECO:0000256" key="2">
    <source>
        <dbReference type="SAM" id="Phobius"/>
    </source>
</evidence>
<name>A0A543KF50_9RHOB</name>
<evidence type="ECO:0000256" key="1">
    <source>
        <dbReference type="SAM" id="MobiDB-lite"/>
    </source>
</evidence>
<keyword evidence="2" id="KW-0472">Membrane</keyword>
<dbReference type="RefSeq" id="WP_142081737.1">
    <property type="nucleotide sequence ID" value="NZ_VFPT01000001.1"/>
</dbReference>
<keyword evidence="4" id="KW-1185">Reference proteome</keyword>
<feature type="compositionally biased region" description="Basic and acidic residues" evidence="1">
    <location>
        <begin position="1"/>
        <end position="10"/>
    </location>
</feature>
<sequence length="331" mass="35848">MSADRPDPAQHPKGTGKAHGLDPRLARNLSVAVWLVAGAGFLLMADFGQMDPLTLGAVALAAFMPATIISFGLLVAAAAWSLSRETHHLQGAVDELRRAVLQREADAGALSPVAQSRLEDLTSAQAETDTRLTMFFSQRARNPALAHVPQSDMPPTHEQQATFSLGTDAPLTDAPLPPADLIRALNFPENEDDADGFHSLRLALSDPRVAPLIRAAQDVLTRLAQEGIYMDDLNPDRARPEFWRAFAQGTRGAMIAPLGGIRDRSCLAITSGRMRSDPEFRASAHLFLREFDRVFSIFSQGADDSQITAIAETRSARAFMLVGRVTGVFSR</sequence>
<dbReference type="AlphaFoldDB" id="A0A543KF50"/>
<dbReference type="Proteomes" id="UP000320582">
    <property type="component" value="Unassembled WGS sequence"/>
</dbReference>
<feature type="transmembrane region" description="Helical" evidence="2">
    <location>
        <begin position="57"/>
        <end position="80"/>
    </location>
</feature>
<reference evidence="3 4" key="1">
    <citation type="submission" date="2019-06" db="EMBL/GenBank/DDBJ databases">
        <title>Genomic Encyclopedia of Archaeal and Bacterial Type Strains, Phase II (KMG-II): from individual species to whole genera.</title>
        <authorList>
            <person name="Goeker M."/>
        </authorList>
    </citation>
    <scope>NUCLEOTIDE SEQUENCE [LARGE SCALE GENOMIC DNA]</scope>
    <source>
        <strain evidence="3 4">DSM 18423</strain>
    </source>
</reference>
<organism evidence="3 4">
    <name type="scientific">Roseinatronobacter monicus</name>
    <dbReference type="NCBI Taxonomy" id="393481"/>
    <lineage>
        <taxon>Bacteria</taxon>
        <taxon>Pseudomonadati</taxon>
        <taxon>Pseudomonadota</taxon>
        <taxon>Alphaproteobacteria</taxon>
        <taxon>Rhodobacterales</taxon>
        <taxon>Paracoccaceae</taxon>
        <taxon>Roseinatronobacter</taxon>
    </lineage>
</organism>
<protein>
    <submittedName>
        <fullName evidence="3">Uncharacterized protein</fullName>
    </submittedName>
</protein>
<evidence type="ECO:0000313" key="4">
    <source>
        <dbReference type="Proteomes" id="UP000320582"/>
    </source>
</evidence>
<gene>
    <name evidence="3" type="ORF">BD293_2302</name>
</gene>